<dbReference type="RefSeq" id="WP_077151972.1">
    <property type="nucleotide sequence ID" value="NZ_CABMMO010000016.1"/>
</dbReference>
<dbReference type="OrthoDB" id="2194217at2"/>
<sequence length="116" mass="14202">MTYEVKVSKEILNIFSENQSKRYQEIILYKVNEYLTHNFYRIKLVVTPVKQSIYEMKIRLGKENFRIAFMIEDKKVQVFYISRTLKKELFDKEVNRFVHQFNKNHRITKSMKKVEA</sequence>
<evidence type="ECO:0000313" key="2">
    <source>
        <dbReference type="Proteomes" id="UP000189299"/>
    </source>
</evidence>
<protein>
    <recommendedName>
        <fullName evidence="3">Addiction module toxin RelE</fullName>
    </recommendedName>
</protein>
<name>A0A1V2UCV5_ENTMU</name>
<dbReference type="STRING" id="53346.A5802_002192"/>
<reference evidence="1 2" key="1">
    <citation type="submission" date="2016-12" db="EMBL/GenBank/DDBJ databases">
        <authorList>
            <person name="Song W.-J."/>
            <person name="Kurnit D.M."/>
        </authorList>
    </citation>
    <scope>NUCLEOTIDE SEQUENCE [LARGE SCALE GENOMIC DNA]</scope>
    <source>
        <strain evidence="1 2">CGB1038-1_S1</strain>
    </source>
</reference>
<dbReference type="Proteomes" id="UP000189299">
    <property type="component" value="Unassembled WGS sequence"/>
</dbReference>
<gene>
    <name evidence="1" type="ORF">BTN92_13660</name>
</gene>
<accession>A0A1V2UCV5</accession>
<dbReference type="AlphaFoldDB" id="A0A1V2UCV5"/>
<evidence type="ECO:0008006" key="3">
    <source>
        <dbReference type="Google" id="ProtNLM"/>
    </source>
</evidence>
<evidence type="ECO:0000313" key="1">
    <source>
        <dbReference type="EMBL" id="ONN41111.1"/>
    </source>
</evidence>
<organism evidence="1 2">
    <name type="scientific">Enterococcus mundtii</name>
    <dbReference type="NCBI Taxonomy" id="53346"/>
    <lineage>
        <taxon>Bacteria</taxon>
        <taxon>Bacillati</taxon>
        <taxon>Bacillota</taxon>
        <taxon>Bacilli</taxon>
        <taxon>Lactobacillales</taxon>
        <taxon>Enterococcaceae</taxon>
        <taxon>Enterococcus</taxon>
    </lineage>
</organism>
<dbReference type="EMBL" id="MSTR01000016">
    <property type="protein sequence ID" value="ONN41111.1"/>
    <property type="molecule type" value="Genomic_DNA"/>
</dbReference>
<proteinExistence type="predicted"/>
<comment type="caution">
    <text evidence="1">The sequence shown here is derived from an EMBL/GenBank/DDBJ whole genome shotgun (WGS) entry which is preliminary data.</text>
</comment>